<dbReference type="eggNOG" id="COG0671">
    <property type="taxonomic scope" value="Bacteria"/>
</dbReference>
<dbReference type="Gene3D" id="1.20.144.10">
    <property type="entry name" value="Phosphatidic acid phosphatase type 2/haloperoxidase"/>
    <property type="match status" value="1"/>
</dbReference>
<dbReference type="PANTHER" id="PTHR14969:SF13">
    <property type="entry name" value="AT30094P"/>
    <property type="match status" value="1"/>
</dbReference>
<gene>
    <name evidence="3" type="ORF">SAMN04489860_0276</name>
</gene>
<dbReference type="PANTHER" id="PTHR14969">
    <property type="entry name" value="SPHINGOSINE-1-PHOSPHATE PHOSPHOHYDROLASE"/>
    <property type="match status" value="1"/>
</dbReference>
<proteinExistence type="predicted"/>
<accession>A0A1H1MLB1</accession>
<dbReference type="InterPro" id="IPR036938">
    <property type="entry name" value="PAP2/HPO_sf"/>
</dbReference>
<feature type="transmembrane region" description="Helical" evidence="1">
    <location>
        <begin position="108"/>
        <end position="131"/>
    </location>
</feature>
<evidence type="ECO:0000259" key="2">
    <source>
        <dbReference type="SMART" id="SM00014"/>
    </source>
</evidence>
<keyword evidence="1" id="KW-1133">Transmembrane helix</keyword>
<keyword evidence="1" id="KW-0812">Transmembrane</keyword>
<sequence length="238" mass="25908">MSVTSFVHRYEIDQSAPTVREAARDLAVRALLPAVGLWLVIVGAGFLITGPLDDLPGEQGVNDWFVDHRVPWLDTFTSVFSQIGTTEFIIGGTTVAVVLILWRTRQWWLAVVPALAVAIQAAIFLSSSLVVGRERPEVEKLDDVPPTSSFPSGHTGASFAFYLTLMMFAQRIGNPALRTTVSVLCLLVPVLVGVARLYRGLHSLTDVLFGMVNGVVCMVLAWGYLRRDAAGDGRTIAR</sequence>
<keyword evidence="4" id="KW-1185">Reference proteome</keyword>
<feature type="transmembrane region" description="Helical" evidence="1">
    <location>
        <begin position="181"/>
        <end position="201"/>
    </location>
</feature>
<feature type="domain" description="Phosphatidic acid phosphatase type 2/haloperoxidase" evidence="2">
    <location>
        <begin position="111"/>
        <end position="222"/>
    </location>
</feature>
<dbReference type="AlphaFoldDB" id="A0A1H1MLB1"/>
<dbReference type="SMART" id="SM00014">
    <property type="entry name" value="acidPPc"/>
    <property type="match status" value="1"/>
</dbReference>
<dbReference type="EMBL" id="LT629776">
    <property type="protein sequence ID" value="SDR87624.1"/>
    <property type="molecule type" value="Genomic_DNA"/>
</dbReference>
<dbReference type="Proteomes" id="UP000185663">
    <property type="component" value="Chromosome I"/>
</dbReference>
<name>A0A1H1MLB1_9CELL</name>
<feature type="transmembrane region" description="Helical" evidence="1">
    <location>
        <begin position="151"/>
        <end position="169"/>
    </location>
</feature>
<dbReference type="Pfam" id="PF01569">
    <property type="entry name" value="PAP2"/>
    <property type="match status" value="1"/>
</dbReference>
<feature type="transmembrane region" description="Helical" evidence="1">
    <location>
        <begin position="207"/>
        <end position="225"/>
    </location>
</feature>
<evidence type="ECO:0000256" key="1">
    <source>
        <dbReference type="SAM" id="Phobius"/>
    </source>
</evidence>
<protein>
    <submittedName>
        <fullName evidence="3">Undecaprenyl-diphosphatase</fullName>
    </submittedName>
</protein>
<reference evidence="3 4" key="1">
    <citation type="submission" date="2016-10" db="EMBL/GenBank/DDBJ databases">
        <authorList>
            <person name="de Groot N.N."/>
        </authorList>
    </citation>
    <scope>NUCLEOTIDE SEQUENCE [LARGE SCALE GENOMIC DNA]</scope>
    <source>
        <strain evidence="3 4">DSM 22126</strain>
    </source>
</reference>
<evidence type="ECO:0000313" key="3">
    <source>
        <dbReference type="EMBL" id="SDR87624.1"/>
    </source>
</evidence>
<dbReference type="SUPFAM" id="SSF48317">
    <property type="entry name" value="Acid phosphatase/Vanadium-dependent haloperoxidase"/>
    <property type="match status" value="1"/>
</dbReference>
<feature type="transmembrane region" description="Helical" evidence="1">
    <location>
        <begin position="30"/>
        <end position="48"/>
    </location>
</feature>
<feature type="transmembrane region" description="Helical" evidence="1">
    <location>
        <begin position="79"/>
        <end position="101"/>
    </location>
</feature>
<dbReference type="STRING" id="545619.SAMN04489860_0276"/>
<dbReference type="InterPro" id="IPR000326">
    <property type="entry name" value="PAP2/HPO"/>
</dbReference>
<evidence type="ECO:0000313" key="4">
    <source>
        <dbReference type="Proteomes" id="UP000185663"/>
    </source>
</evidence>
<dbReference type="RefSeq" id="WP_331713062.1">
    <property type="nucleotide sequence ID" value="NZ_LT629776.1"/>
</dbReference>
<organism evidence="3 4">
    <name type="scientific">Paraoerskovia marina</name>
    <dbReference type="NCBI Taxonomy" id="545619"/>
    <lineage>
        <taxon>Bacteria</taxon>
        <taxon>Bacillati</taxon>
        <taxon>Actinomycetota</taxon>
        <taxon>Actinomycetes</taxon>
        <taxon>Micrococcales</taxon>
        <taxon>Cellulomonadaceae</taxon>
        <taxon>Paraoerskovia</taxon>
    </lineage>
</organism>
<keyword evidence="1" id="KW-0472">Membrane</keyword>